<organism evidence="9 10">
    <name type="scientific">Nesterenkonia halobia</name>
    <dbReference type="NCBI Taxonomy" id="37922"/>
    <lineage>
        <taxon>Bacteria</taxon>
        <taxon>Bacillati</taxon>
        <taxon>Actinomycetota</taxon>
        <taxon>Actinomycetes</taxon>
        <taxon>Micrococcales</taxon>
        <taxon>Micrococcaceae</taxon>
        <taxon>Nesterenkonia</taxon>
    </lineage>
</organism>
<evidence type="ECO:0000256" key="7">
    <source>
        <dbReference type="SAM" id="Phobius"/>
    </source>
</evidence>
<dbReference type="EMBL" id="BAAAYG010000003">
    <property type="protein sequence ID" value="GAA3282119.1"/>
    <property type="molecule type" value="Genomic_DNA"/>
</dbReference>
<dbReference type="Pfam" id="PF13396">
    <property type="entry name" value="PLDc_N"/>
    <property type="match status" value="1"/>
</dbReference>
<evidence type="ECO:0000259" key="8">
    <source>
        <dbReference type="Pfam" id="PF13396"/>
    </source>
</evidence>
<gene>
    <name evidence="9" type="ORF">GCM10020260_08670</name>
</gene>
<protein>
    <recommendedName>
        <fullName evidence="8">Cardiolipin synthase N-terminal domain-containing protein</fullName>
    </recommendedName>
</protein>
<feature type="transmembrane region" description="Helical" evidence="7">
    <location>
        <begin position="27"/>
        <end position="47"/>
    </location>
</feature>
<evidence type="ECO:0000256" key="3">
    <source>
        <dbReference type="ARBA" id="ARBA00022692"/>
    </source>
</evidence>
<keyword evidence="3 7" id="KW-0812">Transmembrane</keyword>
<feature type="transmembrane region" description="Helical" evidence="7">
    <location>
        <begin position="54"/>
        <end position="75"/>
    </location>
</feature>
<evidence type="ECO:0000313" key="10">
    <source>
        <dbReference type="Proteomes" id="UP001501736"/>
    </source>
</evidence>
<comment type="caution">
    <text evidence="9">The sequence shown here is derived from an EMBL/GenBank/DDBJ whole genome shotgun (WGS) entry which is preliminary data.</text>
</comment>
<dbReference type="Proteomes" id="UP001501736">
    <property type="component" value="Unassembled WGS sequence"/>
</dbReference>
<evidence type="ECO:0000313" key="9">
    <source>
        <dbReference type="EMBL" id="GAA3282119.1"/>
    </source>
</evidence>
<feature type="region of interest" description="Disordered" evidence="6">
    <location>
        <begin position="84"/>
        <end position="107"/>
    </location>
</feature>
<evidence type="ECO:0000256" key="6">
    <source>
        <dbReference type="SAM" id="MobiDB-lite"/>
    </source>
</evidence>
<comment type="subcellular location">
    <subcellularLocation>
        <location evidence="1">Cell membrane</location>
        <topology evidence="1">Multi-pass membrane protein</topology>
    </subcellularLocation>
</comment>
<dbReference type="RefSeq" id="WP_344718553.1">
    <property type="nucleotide sequence ID" value="NZ_BAAAYG010000003.1"/>
</dbReference>
<sequence length="107" mass="11741">MTDLPLLVLTAAQGASGDDVVAPWWLRIGLIAAGMLALAAIIALIQARHRPARAVTWTVVIFCVPILGPLAYFVVETVRYRRDHPRTRRGRAERSVTEEHDDAGDGQ</sequence>
<evidence type="ECO:0000256" key="1">
    <source>
        <dbReference type="ARBA" id="ARBA00004651"/>
    </source>
</evidence>
<feature type="domain" description="Cardiolipin synthase N-terminal" evidence="8">
    <location>
        <begin position="36"/>
        <end position="75"/>
    </location>
</feature>
<keyword evidence="5 7" id="KW-0472">Membrane</keyword>
<keyword evidence="10" id="KW-1185">Reference proteome</keyword>
<name>A0ABP6RAI1_9MICC</name>
<keyword evidence="4 7" id="KW-1133">Transmembrane helix</keyword>
<reference evidence="10" key="1">
    <citation type="journal article" date="2019" name="Int. J. Syst. Evol. Microbiol.">
        <title>The Global Catalogue of Microorganisms (GCM) 10K type strain sequencing project: providing services to taxonomists for standard genome sequencing and annotation.</title>
        <authorList>
            <consortium name="The Broad Institute Genomics Platform"/>
            <consortium name="The Broad Institute Genome Sequencing Center for Infectious Disease"/>
            <person name="Wu L."/>
            <person name="Ma J."/>
        </authorList>
    </citation>
    <scope>NUCLEOTIDE SEQUENCE [LARGE SCALE GENOMIC DNA]</scope>
    <source>
        <strain evidence="10">JCM 11483</strain>
    </source>
</reference>
<evidence type="ECO:0000256" key="2">
    <source>
        <dbReference type="ARBA" id="ARBA00022475"/>
    </source>
</evidence>
<evidence type="ECO:0000256" key="4">
    <source>
        <dbReference type="ARBA" id="ARBA00022989"/>
    </source>
</evidence>
<proteinExistence type="predicted"/>
<keyword evidence="2" id="KW-1003">Cell membrane</keyword>
<evidence type="ECO:0000256" key="5">
    <source>
        <dbReference type="ARBA" id="ARBA00023136"/>
    </source>
</evidence>
<accession>A0ABP6RAI1</accession>
<dbReference type="InterPro" id="IPR027379">
    <property type="entry name" value="CLS_N"/>
</dbReference>